<dbReference type="GO" id="GO:0008395">
    <property type="term" value="F:steroid hydroxylase activity"/>
    <property type="evidence" value="ECO:0007669"/>
    <property type="project" value="TreeGrafter"/>
</dbReference>
<dbReference type="GO" id="GO:0020037">
    <property type="term" value="F:heme binding"/>
    <property type="evidence" value="ECO:0007669"/>
    <property type="project" value="InterPro"/>
</dbReference>
<dbReference type="PANTHER" id="PTHR46696">
    <property type="entry name" value="P450, PUTATIVE (EUROFUNG)-RELATED"/>
    <property type="match status" value="1"/>
</dbReference>
<dbReference type="InterPro" id="IPR002397">
    <property type="entry name" value="Cyt_P450_B"/>
</dbReference>
<dbReference type="InterPro" id="IPR036396">
    <property type="entry name" value="Cyt_P450_sf"/>
</dbReference>
<protein>
    <submittedName>
        <fullName evidence="8">Unannotated protein</fullName>
    </submittedName>
</protein>
<evidence type="ECO:0000256" key="5">
    <source>
        <dbReference type="ARBA" id="ARBA00023004"/>
    </source>
</evidence>
<evidence type="ECO:0000256" key="6">
    <source>
        <dbReference type="ARBA" id="ARBA00023033"/>
    </source>
</evidence>
<evidence type="ECO:0000256" key="3">
    <source>
        <dbReference type="ARBA" id="ARBA00022723"/>
    </source>
</evidence>
<gene>
    <name evidence="7" type="ORF">UFOPK1392_00089</name>
    <name evidence="8" type="ORF">UFOPK3733_00033</name>
</gene>
<evidence type="ECO:0000313" key="8">
    <source>
        <dbReference type="EMBL" id="CAB4920296.1"/>
    </source>
</evidence>
<dbReference type="GO" id="GO:0006707">
    <property type="term" value="P:cholesterol catabolic process"/>
    <property type="evidence" value="ECO:0007669"/>
    <property type="project" value="TreeGrafter"/>
</dbReference>
<reference evidence="8" key="1">
    <citation type="submission" date="2020-05" db="EMBL/GenBank/DDBJ databases">
        <authorList>
            <person name="Chiriac C."/>
            <person name="Salcher M."/>
            <person name="Ghai R."/>
            <person name="Kavagutti S V."/>
        </authorList>
    </citation>
    <scope>NUCLEOTIDE SEQUENCE</scope>
</reference>
<dbReference type="Gene3D" id="1.10.630.10">
    <property type="entry name" value="Cytochrome P450"/>
    <property type="match status" value="1"/>
</dbReference>
<accession>A0A6J7HPK8</accession>
<dbReference type="Pfam" id="PF00067">
    <property type="entry name" value="p450"/>
    <property type="match status" value="1"/>
</dbReference>
<evidence type="ECO:0000256" key="1">
    <source>
        <dbReference type="ARBA" id="ARBA00010617"/>
    </source>
</evidence>
<proteinExistence type="inferred from homology"/>
<dbReference type="PANTHER" id="PTHR46696:SF4">
    <property type="entry name" value="BIOTIN BIOSYNTHESIS CYTOCHROME P450"/>
    <property type="match status" value="1"/>
</dbReference>
<dbReference type="CDD" id="cd11033">
    <property type="entry name" value="CYP142-like"/>
    <property type="match status" value="1"/>
</dbReference>
<organism evidence="8">
    <name type="scientific">freshwater metagenome</name>
    <dbReference type="NCBI Taxonomy" id="449393"/>
    <lineage>
        <taxon>unclassified sequences</taxon>
        <taxon>metagenomes</taxon>
        <taxon>ecological metagenomes</taxon>
    </lineage>
</organism>
<name>A0A6J7HPK8_9ZZZZ</name>
<dbReference type="PRINTS" id="PR00359">
    <property type="entry name" value="BP450"/>
</dbReference>
<keyword evidence="5" id="KW-0408">Iron</keyword>
<comment type="similarity">
    <text evidence="1">Belongs to the cytochrome P450 family.</text>
</comment>
<keyword evidence="3" id="KW-0479">Metal-binding</keyword>
<dbReference type="SUPFAM" id="SSF48264">
    <property type="entry name" value="Cytochrome P450"/>
    <property type="match status" value="1"/>
</dbReference>
<evidence type="ECO:0000313" key="7">
    <source>
        <dbReference type="EMBL" id="CAB4322355.1"/>
    </source>
</evidence>
<sequence>MNLEDINISDIEFWARPWTERNAAFATLRRERPIAFFPEPPIGNFPEGPGYYAITRHADILTVSRNPDVFSSAQGAVSILDMPAEMNEFYGSMISMDDPRHARLRRIVSGTFTPKMLGKILEDVQKTAIETVDAVMDKDEFDLVEEISSPFPLIVICDMMGIPASERSMVLAQSNIILSGGDPEFIPEGEDPVMAFIGAGMMLAELMNGLAAERRITPTDDLLSALVNTSVEGEQLTPEELASFFILLAVAGNETTRTAISHGVANLGLNPDQHRIWLDDIEGVMPTAVEEIVRFASPVVWMRRTLTQDFELSGFQLKAGEKVVLHYGSANRDESVFADPDRFDVRRDPNPHVGFGGPGPHFCLGAHLARREITLMMTELLTRLPGLELAGPPEQLRSNFVNGIKHLPVRVKR</sequence>
<evidence type="ECO:0000256" key="4">
    <source>
        <dbReference type="ARBA" id="ARBA00023002"/>
    </source>
</evidence>
<keyword evidence="6" id="KW-0503">Monooxygenase</keyword>
<dbReference type="EMBL" id="CAFBNC010000001">
    <property type="protein sequence ID" value="CAB4920296.1"/>
    <property type="molecule type" value="Genomic_DNA"/>
</dbReference>
<evidence type="ECO:0000256" key="2">
    <source>
        <dbReference type="ARBA" id="ARBA00022617"/>
    </source>
</evidence>
<dbReference type="InterPro" id="IPR001128">
    <property type="entry name" value="Cyt_P450"/>
</dbReference>
<keyword evidence="2" id="KW-0349">Heme</keyword>
<dbReference type="GO" id="GO:0036199">
    <property type="term" value="F:cholest-4-en-3-one 26-monooxygenase activity"/>
    <property type="evidence" value="ECO:0007669"/>
    <property type="project" value="TreeGrafter"/>
</dbReference>
<dbReference type="GO" id="GO:0005506">
    <property type="term" value="F:iron ion binding"/>
    <property type="evidence" value="ECO:0007669"/>
    <property type="project" value="InterPro"/>
</dbReference>
<dbReference type="FunFam" id="1.10.630.10:FF:000018">
    <property type="entry name" value="Cytochrome P450 monooxygenase"/>
    <property type="match status" value="1"/>
</dbReference>
<keyword evidence="4" id="KW-0560">Oxidoreductase</keyword>
<dbReference type="EMBL" id="CAEMXZ010000002">
    <property type="protein sequence ID" value="CAB4322355.1"/>
    <property type="molecule type" value="Genomic_DNA"/>
</dbReference>
<dbReference type="AlphaFoldDB" id="A0A6J7HPK8"/>